<sequence length="354" mass="37210">MSIPTQQKALLLPSKGADFTLGTVEVPKPEAGEVLVRVEAAGLNPLDYKIQELGFFISEFPAILGCDASGVVAAVGNGVTALAIGDKVLFETNPGYRNAAFQQFTIIKASLTSKIPAKISFDEAATLPCCLMTAANGLYTGFVPHLLRGGASLTPFWAEGGRGKYAGQPIVIFGGAASVGQYAIQLARISGFSPIITTASLRNAERLKSIGATHVIDRGLSQADIIAKVKEITAKPVHVVYDAVGIPETQNTGYDIIAPGGTLLVVLPPAVDQEKITSDKHLFMVMGSVDLPEYEESGAGLFRVLPELLASGQIKPNVPGYIPGGLSGITEGLEKLKRNEVSAKKLVVRPSETI</sequence>
<dbReference type="PANTHER" id="PTHR45348:SF2">
    <property type="entry name" value="ZINC-TYPE ALCOHOL DEHYDROGENASE-LIKE PROTEIN C2E1P3.01"/>
    <property type="match status" value="1"/>
</dbReference>
<dbReference type="Pfam" id="PF08240">
    <property type="entry name" value="ADH_N"/>
    <property type="match status" value="1"/>
</dbReference>
<name>A0ABP1DVG2_9APHY</name>
<dbReference type="CDD" id="cd08249">
    <property type="entry name" value="enoyl_reductase_like"/>
    <property type="match status" value="1"/>
</dbReference>
<accession>A0ABP1DVG2</accession>
<organism evidence="2 3">
    <name type="scientific">Somion occarium</name>
    <dbReference type="NCBI Taxonomy" id="3059160"/>
    <lineage>
        <taxon>Eukaryota</taxon>
        <taxon>Fungi</taxon>
        <taxon>Dikarya</taxon>
        <taxon>Basidiomycota</taxon>
        <taxon>Agaricomycotina</taxon>
        <taxon>Agaricomycetes</taxon>
        <taxon>Polyporales</taxon>
        <taxon>Cerrenaceae</taxon>
        <taxon>Somion</taxon>
    </lineage>
</organism>
<proteinExistence type="predicted"/>
<dbReference type="PANTHER" id="PTHR45348">
    <property type="entry name" value="HYPOTHETICAL OXIDOREDUCTASE (EUROFUNG)"/>
    <property type="match status" value="1"/>
</dbReference>
<dbReference type="InterPro" id="IPR013149">
    <property type="entry name" value="ADH-like_C"/>
</dbReference>
<dbReference type="SUPFAM" id="SSF51735">
    <property type="entry name" value="NAD(P)-binding Rossmann-fold domains"/>
    <property type="match status" value="1"/>
</dbReference>
<feature type="domain" description="Enoyl reductase (ER)" evidence="1">
    <location>
        <begin position="16"/>
        <end position="347"/>
    </location>
</feature>
<dbReference type="EMBL" id="OZ037949">
    <property type="protein sequence ID" value="CAL1711229.1"/>
    <property type="molecule type" value="Genomic_DNA"/>
</dbReference>
<dbReference type="Pfam" id="PF00107">
    <property type="entry name" value="ADH_zinc_N"/>
    <property type="match status" value="1"/>
</dbReference>
<dbReference type="InterPro" id="IPR011032">
    <property type="entry name" value="GroES-like_sf"/>
</dbReference>
<dbReference type="SUPFAM" id="SSF50129">
    <property type="entry name" value="GroES-like"/>
    <property type="match status" value="1"/>
</dbReference>
<protein>
    <recommendedName>
        <fullName evidence="1">Enoyl reductase (ER) domain-containing protein</fullName>
    </recommendedName>
</protein>
<dbReference type="SMART" id="SM00829">
    <property type="entry name" value="PKS_ER"/>
    <property type="match status" value="1"/>
</dbReference>
<keyword evidence="3" id="KW-1185">Reference proteome</keyword>
<dbReference type="InterPro" id="IPR013154">
    <property type="entry name" value="ADH-like_N"/>
</dbReference>
<dbReference type="InterPro" id="IPR036291">
    <property type="entry name" value="NAD(P)-bd_dom_sf"/>
</dbReference>
<gene>
    <name evidence="2" type="ORF">GFSPODELE1_LOCUS8242</name>
</gene>
<dbReference type="InterPro" id="IPR047122">
    <property type="entry name" value="Trans-enoyl_RdTase-like"/>
</dbReference>
<dbReference type="Gene3D" id="3.40.50.720">
    <property type="entry name" value="NAD(P)-binding Rossmann-like Domain"/>
    <property type="match status" value="1"/>
</dbReference>
<evidence type="ECO:0000313" key="3">
    <source>
        <dbReference type="Proteomes" id="UP001497453"/>
    </source>
</evidence>
<dbReference type="Gene3D" id="3.90.180.10">
    <property type="entry name" value="Medium-chain alcohol dehydrogenases, catalytic domain"/>
    <property type="match status" value="1"/>
</dbReference>
<dbReference type="Proteomes" id="UP001497453">
    <property type="component" value="Chromosome 6"/>
</dbReference>
<reference evidence="3" key="1">
    <citation type="submission" date="2024-04" db="EMBL/GenBank/DDBJ databases">
        <authorList>
            <person name="Shaw F."/>
            <person name="Minotto A."/>
        </authorList>
    </citation>
    <scope>NUCLEOTIDE SEQUENCE [LARGE SCALE GENOMIC DNA]</scope>
</reference>
<dbReference type="InterPro" id="IPR020843">
    <property type="entry name" value="ER"/>
</dbReference>
<evidence type="ECO:0000259" key="1">
    <source>
        <dbReference type="SMART" id="SM00829"/>
    </source>
</evidence>
<evidence type="ECO:0000313" key="2">
    <source>
        <dbReference type="EMBL" id="CAL1711229.1"/>
    </source>
</evidence>